<proteinExistence type="predicted"/>
<dbReference type="Proteomes" id="UP001221558">
    <property type="component" value="Chromosome"/>
</dbReference>
<dbReference type="RefSeq" id="WP_274267362.1">
    <property type="nucleotide sequence ID" value="NZ_CP117880.1"/>
</dbReference>
<dbReference type="Pfam" id="PF13715">
    <property type="entry name" value="CarbopepD_reg_2"/>
    <property type="match status" value="1"/>
</dbReference>
<sequence length="887" mass="100906">MLRFLLSLLCFCCCAFVSAQQQLVSGKLIDKQSGLPIAAASITIKSSAGKIVAFKATDAKGLFQISIVAEQTDYNLEINHLGYKKYALPLRDATDNLTIALEPQAILLEDVEVKSKPMIRRIGDTLAYDVGSFAREEDRSIGDVLKRLPGIEVSDAGQIKYQGKEISNFYIDGDDLLSDRYALGTRTIPHKMVKDIQVLNNHEHLKVLKNKRFTDQVAINLVIKEDAKLKMTGEAKIGVGLPKQYDSELNNMLFNKKYKMLNVLNGNNVGNDLSNELIGYNRENTLARLGTMPINNLLSLGTVENPPLAKQHYFINNSGSLNTNNLFNLGNHWQLKSNIQAVYNQSTQQFNGQTDFFTNEEVISFTESQAMETKEFLAAIRLSANQNLDKKYISNAFSFEYEKEDALANIRSNGQAIAVGKQHQIRGFSNQLDYVPELANKNILQINWFVNYGSKPQALSLSPGVFPAVFNNNLPYQTTEQVVDVPNFYSKLSSGYRVPKGKINQYYGVSVSLEDQRLRSNIALLDSGMQQAPLLDSTSNAMHWLRSLYSIHTEYSWKKNRLEMALSLPLSFQRTTFSDPTYLLHEAQNKWLFLPSFRLKYRAWREDDLDFSYNFTNNFGNIQDVYRGIIIRNYRSLSQNTADINESSMHAFSLNYRFNRTVKMLFSNIGLSYSKTQREAILAQQISNNISQTILSPIPNDVHAYALQMGIDKYIFPLAGTLKLNASMTYTTFEQLFNDVMLPFQGMTYMLRPQMEIKIWRMLNLSYSSTLEWSNARQRNQPELGNSVFNLAQNISLPLSIFKGAYIRLTGRHLHTRQPAMQDFNYFFADASARYRVAKWKTDVELNLTNLANIKTFQTYTISSNQQSQNNYALRGRMAVLKVVFAL</sequence>
<evidence type="ECO:0000313" key="3">
    <source>
        <dbReference type="Proteomes" id="UP001221558"/>
    </source>
</evidence>
<protein>
    <submittedName>
        <fullName evidence="2">Carboxypeptidase-like regulatory domain-containing protein</fullName>
    </submittedName>
</protein>
<feature type="signal peptide" evidence="1">
    <location>
        <begin position="1"/>
        <end position="19"/>
    </location>
</feature>
<name>A0ABY7WG58_9SPHI</name>
<dbReference type="SUPFAM" id="SSF56935">
    <property type="entry name" value="Porins"/>
    <property type="match status" value="1"/>
</dbReference>
<dbReference type="InterPro" id="IPR008969">
    <property type="entry name" value="CarboxyPept-like_regulatory"/>
</dbReference>
<evidence type="ECO:0000313" key="2">
    <source>
        <dbReference type="EMBL" id="WDF68629.1"/>
    </source>
</evidence>
<reference evidence="2 3" key="1">
    <citation type="submission" date="2023-02" db="EMBL/GenBank/DDBJ databases">
        <title>Genome sequence of Sphingobacterium sp. KACC 22765.</title>
        <authorList>
            <person name="Kim S."/>
            <person name="Heo J."/>
            <person name="Kwon S.-W."/>
        </authorList>
    </citation>
    <scope>NUCLEOTIDE SEQUENCE [LARGE SCALE GENOMIC DNA]</scope>
    <source>
        <strain evidence="2 3">KACC 22765</strain>
    </source>
</reference>
<dbReference type="EMBL" id="CP117880">
    <property type="protein sequence ID" value="WDF68629.1"/>
    <property type="molecule type" value="Genomic_DNA"/>
</dbReference>
<dbReference type="Gene3D" id="2.60.40.1120">
    <property type="entry name" value="Carboxypeptidase-like, regulatory domain"/>
    <property type="match status" value="1"/>
</dbReference>
<feature type="chain" id="PRO_5046448045" evidence="1">
    <location>
        <begin position="20"/>
        <end position="887"/>
    </location>
</feature>
<keyword evidence="1" id="KW-0732">Signal</keyword>
<keyword evidence="3" id="KW-1185">Reference proteome</keyword>
<dbReference type="SUPFAM" id="SSF49464">
    <property type="entry name" value="Carboxypeptidase regulatory domain-like"/>
    <property type="match status" value="1"/>
</dbReference>
<accession>A0ABY7WG58</accession>
<evidence type="ECO:0000256" key="1">
    <source>
        <dbReference type="SAM" id="SignalP"/>
    </source>
</evidence>
<gene>
    <name evidence="2" type="ORF">PQ465_20330</name>
</gene>
<organism evidence="2 3">
    <name type="scientific">Sphingobacterium oryzagri</name>
    <dbReference type="NCBI Taxonomy" id="3025669"/>
    <lineage>
        <taxon>Bacteria</taxon>
        <taxon>Pseudomonadati</taxon>
        <taxon>Bacteroidota</taxon>
        <taxon>Sphingobacteriia</taxon>
        <taxon>Sphingobacteriales</taxon>
        <taxon>Sphingobacteriaceae</taxon>
        <taxon>Sphingobacterium</taxon>
    </lineage>
</organism>